<name>A0A645D4K6_9ZZZZ</name>
<evidence type="ECO:0000313" key="1">
    <source>
        <dbReference type="EMBL" id="MPM83973.1"/>
    </source>
</evidence>
<gene>
    <name evidence="1" type="ORF">SDC9_131043</name>
</gene>
<comment type="caution">
    <text evidence="1">The sequence shown here is derived from an EMBL/GenBank/DDBJ whole genome shotgun (WGS) entry which is preliminary data.</text>
</comment>
<dbReference type="EMBL" id="VSSQ01032646">
    <property type="protein sequence ID" value="MPM83973.1"/>
    <property type="molecule type" value="Genomic_DNA"/>
</dbReference>
<dbReference type="AlphaFoldDB" id="A0A645D4K6"/>
<reference evidence="1" key="1">
    <citation type="submission" date="2019-08" db="EMBL/GenBank/DDBJ databases">
        <authorList>
            <person name="Kucharzyk K."/>
            <person name="Murdoch R.W."/>
            <person name="Higgins S."/>
            <person name="Loffler F."/>
        </authorList>
    </citation>
    <scope>NUCLEOTIDE SEQUENCE</scope>
</reference>
<organism evidence="1">
    <name type="scientific">bioreactor metagenome</name>
    <dbReference type="NCBI Taxonomy" id="1076179"/>
    <lineage>
        <taxon>unclassified sequences</taxon>
        <taxon>metagenomes</taxon>
        <taxon>ecological metagenomes</taxon>
    </lineage>
</organism>
<protein>
    <submittedName>
        <fullName evidence="1">Uncharacterized protein</fullName>
    </submittedName>
</protein>
<sequence length="42" mass="4664">MAEFRETFFGSFEADPGHLVYAKVAEEVGIPVEKVFSSLSLE</sequence>
<accession>A0A645D4K6</accession>
<proteinExistence type="predicted"/>